<keyword evidence="3 5" id="KW-1133">Transmembrane helix</keyword>
<feature type="transmembrane region" description="Helical" evidence="5">
    <location>
        <begin position="93"/>
        <end position="117"/>
    </location>
</feature>
<reference evidence="7 8" key="1">
    <citation type="submission" date="2019-12" db="EMBL/GenBank/DDBJ databases">
        <authorList>
            <person name="Scholz U."/>
            <person name="Mascher M."/>
            <person name="Fiebig A."/>
        </authorList>
    </citation>
    <scope>NUCLEOTIDE SEQUENCE</scope>
</reference>
<accession>A0A7I8J7V7</accession>
<gene>
    <name evidence="7" type="ORF">SI7747_09012540</name>
</gene>
<evidence type="ECO:0000313" key="8">
    <source>
        <dbReference type="Proteomes" id="UP001189122"/>
    </source>
</evidence>
<evidence type="ECO:0000259" key="6">
    <source>
        <dbReference type="Pfam" id="PF03168"/>
    </source>
</evidence>
<dbReference type="Proteomes" id="UP001189122">
    <property type="component" value="Unassembled WGS sequence"/>
</dbReference>
<comment type="subcellular location">
    <subcellularLocation>
        <location evidence="1">Membrane</location>
        <topology evidence="1">Single-pass membrane protein</topology>
    </subcellularLocation>
</comment>
<dbReference type="AlphaFoldDB" id="A0A7I8J7V7"/>
<keyword evidence="8" id="KW-1185">Reference proteome</keyword>
<organism evidence="7">
    <name type="scientific">Spirodela intermedia</name>
    <name type="common">Intermediate duckweed</name>
    <dbReference type="NCBI Taxonomy" id="51605"/>
    <lineage>
        <taxon>Eukaryota</taxon>
        <taxon>Viridiplantae</taxon>
        <taxon>Streptophyta</taxon>
        <taxon>Embryophyta</taxon>
        <taxon>Tracheophyta</taxon>
        <taxon>Spermatophyta</taxon>
        <taxon>Magnoliopsida</taxon>
        <taxon>Liliopsida</taxon>
        <taxon>Araceae</taxon>
        <taxon>Lemnoideae</taxon>
        <taxon>Spirodela</taxon>
    </lineage>
</organism>
<dbReference type="PANTHER" id="PTHR31234:SF2">
    <property type="entry name" value="OS05G0199100 PROTEIN"/>
    <property type="match status" value="1"/>
</dbReference>
<dbReference type="Pfam" id="PF03168">
    <property type="entry name" value="LEA_2"/>
    <property type="match status" value="1"/>
</dbReference>
<dbReference type="EMBL" id="CACRZD030000009">
    <property type="protein sequence ID" value="CAA6666151.1"/>
    <property type="molecule type" value="Genomic_DNA"/>
</dbReference>
<dbReference type="GO" id="GO:0098542">
    <property type="term" value="P:defense response to other organism"/>
    <property type="evidence" value="ECO:0007669"/>
    <property type="project" value="InterPro"/>
</dbReference>
<dbReference type="EMBL" id="LR743596">
    <property type="protein sequence ID" value="CAA2626854.1"/>
    <property type="molecule type" value="Genomic_DNA"/>
</dbReference>
<dbReference type="InterPro" id="IPR044839">
    <property type="entry name" value="NDR1-like"/>
</dbReference>
<evidence type="ECO:0000256" key="3">
    <source>
        <dbReference type="ARBA" id="ARBA00022989"/>
    </source>
</evidence>
<dbReference type="InterPro" id="IPR004864">
    <property type="entry name" value="LEA_2"/>
</dbReference>
<evidence type="ECO:0000313" key="7">
    <source>
        <dbReference type="EMBL" id="CAA2626854.1"/>
    </source>
</evidence>
<evidence type="ECO:0000256" key="2">
    <source>
        <dbReference type="ARBA" id="ARBA00022692"/>
    </source>
</evidence>
<dbReference type="PANTHER" id="PTHR31234">
    <property type="entry name" value="LATE EMBRYOGENESIS ABUNDANT (LEA) HYDROXYPROLINE-RICH GLYCOPROTEIN FAMILY"/>
    <property type="match status" value="1"/>
</dbReference>
<protein>
    <recommendedName>
        <fullName evidence="6">Late embryogenesis abundant protein LEA-2 subgroup domain-containing protein</fullName>
    </recommendedName>
</protein>
<sequence>MFLLRDSVQYARKHGLPHQRTNPSGHMGPRWCCTWIANGGPLLRGGGGAGAAFPATKAQLYGATRPVYRPQAPKAAPPRRRRGGRGCCCCCCIWVTLILLAIIFLAAIAGGIFYVIYRPQRPSFSVSSLKLSTFNVTTADAVSSRLDLSVTARNPNKKLVFLYEPISISATTGDLAIGDGSFPAFVHEAKNTTVLKAEVASASQKLDSAAAADLRKKTSLPMQVLLETRAGVKVGSLKTKKMRIRVSCTAADVPVPRGRPLPLPPRRT</sequence>
<evidence type="ECO:0000256" key="1">
    <source>
        <dbReference type="ARBA" id="ARBA00004167"/>
    </source>
</evidence>
<keyword evidence="2 5" id="KW-0812">Transmembrane</keyword>
<evidence type="ECO:0000256" key="5">
    <source>
        <dbReference type="SAM" id="Phobius"/>
    </source>
</evidence>
<keyword evidence="4 5" id="KW-0472">Membrane</keyword>
<feature type="domain" description="Late embryogenesis abundant protein LEA-2 subgroup" evidence="6">
    <location>
        <begin position="150"/>
        <end position="248"/>
    </location>
</feature>
<name>A0A7I8J7V7_SPIIN</name>
<dbReference type="GO" id="GO:0005886">
    <property type="term" value="C:plasma membrane"/>
    <property type="evidence" value="ECO:0007669"/>
    <property type="project" value="TreeGrafter"/>
</dbReference>
<proteinExistence type="predicted"/>
<evidence type="ECO:0000256" key="4">
    <source>
        <dbReference type="ARBA" id="ARBA00023136"/>
    </source>
</evidence>